<protein>
    <submittedName>
        <fullName evidence="1">Uncharacterized protein</fullName>
    </submittedName>
</protein>
<name>A0A645FT26_9ZZZZ</name>
<comment type="caution">
    <text evidence="1">The sequence shown here is derived from an EMBL/GenBank/DDBJ whole genome shotgun (WGS) entry which is preliminary data.</text>
</comment>
<proteinExistence type="predicted"/>
<dbReference type="EMBL" id="VSSQ01064102">
    <property type="protein sequence ID" value="MPN17070.1"/>
    <property type="molecule type" value="Genomic_DNA"/>
</dbReference>
<sequence>MVLGVPVVLPAGGGDGNVVDAGEQKQPFGLDVLAGFAADLQHRFGVVGVDGQGGLVAQIAQFEGVIAGHIDPDLAEIHLILLAHPVVIDDIHIDAGRGGRDGDLIDGVGCDQPPTVVGAGNHRRMLYSQSDRSVRLFRLQ</sequence>
<reference evidence="1" key="1">
    <citation type="submission" date="2019-08" db="EMBL/GenBank/DDBJ databases">
        <authorList>
            <person name="Kucharzyk K."/>
            <person name="Murdoch R.W."/>
            <person name="Higgins S."/>
            <person name="Loffler F."/>
        </authorList>
    </citation>
    <scope>NUCLEOTIDE SEQUENCE</scope>
</reference>
<organism evidence="1">
    <name type="scientific">bioreactor metagenome</name>
    <dbReference type="NCBI Taxonomy" id="1076179"/>
    <lineage>
        <taxon>unclassified sequences</taxon>
        <taxon>metagenomes</taxon>
        <taxon>ecological metagenomes</taxon>
    </lineage>
</organism>
<dbReference type="AlphaFoldDB" id="A0A645FT26"/>
<gene>
    <name evidence="1" type="ORF">SDC9_164420</name>
</gene>
<evidence type="ECO:0000313" key="1">
    <source>
        <dbReference type="EMBL" id="MPN17070.1"/>
    </source>
</evidence>
<accession>A0A645FT26</accession>